<comment type="caution">
    <text evidence="1">The sequence shown here is derived from an EMBL/GenBank/DDBJ whole genome shotgun (WGS) entry which is preliminary data.</text>
</comment>
<evidence type="ECO:0000313" key="2">
    <source>
        <dbReference type="Proteomes" id="UP000265618"/>
    </source>
</evidence>
<sequence length="250" mass="25608">AFDHDMRHSSVERLGQQTGFACLYGALDRVAKIVPRLVVKTNPTVTIPQKVYSGAALTAALVSGTVSDRVATHSALATGGEAHVYTHAPLPALSLSVVAPASSGLAPVLADMLPGSSCHPMRSLSWPTNGDTTAAALAWATSAPVSLPLALAAAETVEVEGSDIGSVGLATAVNNLKGERLAGRAATHTVSMGLRFRGRVYVHTASVKGHVSAKDTQDTEGPMSQGMSVFTPSVTGECAVTKALHSMLAC</sequence>
<protein>
    <submittedName>
        <fullName evidence="1">Uncharacterized protein</fullName>
    </submittedName>
</protein>
<accession>A0A9K3DBZ0</accession>
<dbReference type="AlphaFoldDB" id="A0A9K3DBZ0"/>
<dbReference type="Proteomes" id="UP000265618">
    <property type="component" value="Unassembled WGS sequence"/>
</dbReference>
<evidence type="ECO:0000313" key="1">
    <source>
        <dbReference type="EMBL" id="GIQ91084.1"/>
    </source>
</evidence>
<organism evidence="1 2">
    <name type="scientific">Kipferlia bialata</name>
    <dbReference type="NCBI Taxonomy" id="797122"/>
    <lineage>
        <taxon>Eukaryota</taxon>
        <taxon>Metamonada</taxon>
        <taxon>Carpediemonas-like organisms</taxon>
        <taxon>Kipferlia</taxon>
    </lineage>
</organism>
<keyword evidence="2" id="KW-1185">Reference proteome</keyword>
<gene>
    <name evidence="1" type="ORF">KIPB_014166</name>
</gene>
<name>A0A9K3DBZ0_9EUKA</name>
<feature type="non-terminal residue" evidence="1">
    <location>
        <position position="250"/>
    </location>
</feature>
<dbReference type="EMBL" id="BDIP01007126">
    <property type="protein sequence ID" value="GIQ91084.1"/>
    <property type="molecule type" value="Genomic_DNA"/>
</dbReference>
<proteinExistence type="predicted"/>
<feature type="non-terminal residue" evidence="1">
    <location>
        <position position="1"/>
    </location>
</feature>
<reference evidence="1 2" key="1">
    <citation type="journal article" date="2018" name="PLoS ONE">
        <title>The draft genome of Kipferlia bialata reveals reductive genome evolution in fornicate parasites.</title>
        <authorList>
            <person name="Tanifuji G."/>
            <person name="Takabayashi S."/>
            <person name="Kume K."/>
            <person name="Takagi M."/>
            <person name="Nakayama T."/>
            <person name="Kamikawa R."/>
            <person name="Inagaki Y."/>
            <person name="Hashimoto T."/>
        </authorList>
    </citation>
    <scope>NUCLEOTIDE SEQUENCE [LARGE SCALE GENOMIC DNA]</scope>
    <source>
        <strain evidence="1">NY0173</strain>
    </source>
</reference>